<dbReference type="SUPFAM" id="SSF82895">
    <property type="entry name" value="TSP-1 type 1 repeat"/>
    <property type="match status" value="1"/>
</dbReference>
<accession>A0AAE0T1T0</accession>
<dbReference type="Gene3D" id="2.20.100.10">
    <property type="entry name" value="Thrombospondin type-1 (TSP1) repeat"/>
    <property type="match status" value="1"/>
</dbReference>
<dbReference type="InterPro" id="IPR000884">
    <property type="entry name" value="TSP1_rpt"/>
</dbReference>
<proteinExistence type="predicted"/>
<protein>
    <submittedName>
        <fullName evidence="1">Uncharacterized protein</fullName>
    </submittedName>
</protein>
<organism evidence="1 2">
    <name type="scientific">Potamilus streckersoni</name>
    <dbReference type="NCBI Taxonomy" id="2493646"/>
    <lineage>
        <taxon>Eukaryota</taxon>
        <taxon>Metazoa</taxon>
        <taxon>Spiralia</taxon>
        <taxon>Lophotrochozoa</taxon>
        <taxon>Mollusca</taxon>
        <taxon>Bivalvia</taxon>
        <taxon>Autobranchia</taxon>
        <taxon>Heteroconchia</taxon>
        <taxon>Palaeoheterodonta</taxon>
        <taxon>Unionida</taxon>
        <taxon>Unionoidea</taxon>
        <taxon>Unionidae</taxon>
        <taxon>Ambleminae</taxon>
        <taxon>Lampsilini</taxon>
        <taxon>Potamilus</taxon>
    </lineage>
</organism>
<gene>
    <name evidence="1" type="ORF">CHS0354_038243</name>
</gene>
<evidence type="ECO:0000313" key="1">
    <source>
        <dbReference type="EMBL" id="KAK3601675.1"/>
    </source>
</evidence>
<keyword evidence="2" id="KW-1185">Reference proteome</keyword>
<name>A0AAE0T1T0_9BIVA</name>
<dbReference type="Pfam" id="PF19030">
    <property type="entry name" value="TSP1_ADAMTS"/>
    <property type="match status" value="1"/>
</dbReference>
<dbReference type="PROSITE" id="PS50092">
    <property type="entry name" value="TSP1"/>
    <property type="match status" value="1"/>
</dbReference>
<dbReference type="EMBL" id="JAEAOA010002230">
    <property type="protein sequence ID" value="KAK3601675.1"/>
    <property type="molecule type" value="Genomic_DNA"/>
</dbReference>
<dbReference type="AlphaFoldDB" id="A0AAE0T1T0"/>
<reference evidence="1" key="1">
    <citation type="journal article" date="2021" name="Genome Biol. Evol.">
        <title>A High-Quality Reference Genome for a Parasitic Bivalve with Doubly Uniparental Inheritance (Bivalvia: Unionida).</title>
        <authorList>
            <person name="Smith C.H."/>
        </authorList>
    </citation>
    <scope>NUCLEOTIDE SEQUENCE</scope>
    <source>
        <strain evidence="1">CHS0354</strain>
    </source>
</reference>
<evidence type="ECO:0000313" key="2">
    <source>
        <dbReference type="Proteomes" id="UP001195483"/>
    </source>
</evidence>
<reference evidence="1" key="3">
    <citation type="submission" date="2023-05" db="EMBL/GenBank/DDBJ databases">
        <authorList>
            <person name="Smith C.H."/>
        </authorList>
    </citation>
    <scope>NUCLEOTIDE SEQUENCE</scope>
    <source>
        <strain evidence="1">CHS0354</strain>
        <tissue evidence="1">Mantle</tissue>
    </source>
</reference>
<sequence>MHHYKLLLSFKCSTSCGNGTQTRVVSCVNNQGEIATGCKEDLRPAISQPCIAGECLPTPEAAEGYGTLPLVAGSVTLSAAEGYGTLPLVAGSVTLSAAVCSIYLTAV</sequence>
<dbReference type="InterPro" id="IPR036383">
    <property type="entry name" value="TSP1_rpt_sf"/>
</dbReference>
<dbReference type="Proteomes" id="UP001195483">
    <property type="component" value="Unassembled WGS sequence"/>
</dbReference>
<comment type="caution">
    <text evidence="1">The sequence shown here is derived from an EMBL/GenBank/DDBJ whole genome shotgun (WGS) entry which is preliminary data.</text>
</comment>
<reference evidence="1" key="2">
    <citation type="journal article" date="2021" name="Genome Biol. Evol.">
        <title>Developing a high-quality reference genome for a parasitic bivalve with doubly uniparental inheritance (Bivalvia: Unionida).</title>
        <authorList>
            <person name="Smith C.H."/>
        </authorList>
    </citation>
    <scope>NUCLEOTIDE SEQUENCE</scope>
    <source>
        <strain evidence="1">CHS0354</strain>
        <tissue evidence="1">Mantle</tissue>
    </source>
</reference>